<dbReference type="PROSITE" id="PS50287">
    <property type="entry name" value="SRCR_2"/>
    <property type="match status" value="3"/>
</dbReference>
<dbReference type="PROSITE" id="PS00420">
    <property type="entry name" value="SRCR_1"/>
    <property type="match status" value="1"/>
</dbReference>
<keyword evidence="4" id="KW-0677">Repeat</keyword>
<evidence type="ECO:0000313" key="15">
    <source>
        <dbReference type="RefSeq" id="XP_033775522.1"/>
    </source>
</evidence>
<feature type="domain" description="SRCR" evidence="12">
    <location>
        <begin position="202"/>
        <end position="300"/>
    </location>
</feature>
<dbReference type="PANTHER" id="PTHR19331">
    <property type="entry name" value="SCAVENGER RECEPTOR DOMAIN-CONTAINING"/>
    <property type="match status" value="1"/>
</dbReference>
<feature type="domain" description="SRCR" evidence="12">
    <location>
        <begin position="305"/>
        <end position="400"/>
    </location>
</feature>
<dbReference type="KEGG" id="gsh:117348032"/>
<keyword evidence="6 11" id="KW-0472">Membrane</keyword>
<evidence type="ECO:0000313" key="13">
    <source>
        <dbReference type="Proteomes" id="UP000515159"/>
    </source>
</evidence>
<feature type="compositionally biased region" description="Basic and acidic residues" evidence="10">
    <location>
        <begin position="43"/>
        <end position="57"/>
    </location>
</feature>
<reference evidence="14 15" key="1">
    <citation type="submission" date="2025-04" db="UniProtKB">
        <authorList>
            <consortium name="RefSeq"/>
        </authorList>
    </citation>
    <scope>IDENTIFICATION</scope>
</reference>
<dbReference type="RefSeq" id="XP_033775521.1">
    <property type="nucleotide sequence ID" value="XM_033919630.1"/>
</dbReference>
<feature type="region of interest" description="Disordered" evidence="10">
    <location>
        <begin position="27"/>
        <end position="81"/>
    </location>
</feature>
<proteinExistence type="predicted"/>
<feature type="transmembrane region" description="Helical" evidence="11">
    <location>
        <begin position="445"/>
        <end position="468"/>
    </location>
</feature>
<dbReference type="GeneID" id="117348032"/>
<feature type="disulfide bond" evidence="9">
    <location>
        <begin position="271"/>
        <end position="281"/>
    </location>
</feature>
<evidence type="ECO:0000256" key="9">
    <source>
        <dbReference type="PROSITE-ProRule" id="PRU00196"/>
    </source>
</evidence>
<dbReference type="RefSeq" id="XP_033775522.1">
    <property type="nucleotide sequence ID" value="XM_033919631.1"/>
</dbReference>
<feature type="domain" description="SRCR" evidence="12">
    <location>
        <begin position="86"/>
        <end position="197"/>
    </location>
</feature>
<dbReference type="InterPro" id="IPR036772">
    <property type="entry name" value="SRCR-like_dom_sf"/>
</dbReference>
<feature type="compositionally biased region" description="Acidic residues" evidence="10">
    <location>
        <begin position="657"/>
        <end position="670"/>
    </location>
</feature>
<dbReference type="Proteomes" id="UP000515159">
    <property type="component" value="Chromosome 14"/>
</dbReference>
<evidence type="ECO:0000256" key="5">
    <source>
        <dbReference type="ARBA" id="ARBA00022989"/>
    </source>
</evidence>
<feature type="compositionally biased region" description="Polar residues" evidence="10">
    <location>
        <begin position="575"/>
        <end position="595"/>
    </location>
</feature>
<dbReference type="Pfam" id="PF00530">
    <property type="entry name" value="SRCR"/>
    <property type="match status" value="3"/>
</dbReference>
<dbReference type="FunFam" id="3.10.250.10:FF:000016">
    <property type="entry name" value="Scavenger receptor cysteine-rich protein type 12"/>
    <property type="match status" value="1"/>
</dbReference>
<dbReference type="SMART" id="SM00202">
    <property type="entry name" value="SR"/>
    <property type="match status" value="3"/>
</dbReference>
<evidence type="ECO:0000256" key="1">
    <source>
        <dbReference type="ARBA" id="ARBA00004167"/>
    </source>
</evidence>
<keyword evidence="7 9" id="KW-1015">Disulfide bond</keyword>
<dbReference type="CTD" id="923"/>
<dbReference type="AlphaFoldDB" id="A0A6P8PIN7"/>
<feature type="region of interest" description="Disordered" evidence="10">
    <location>
        <begin position="553"/>
        <end position="670"/>
    </location>
</feature>
<dbReference type="OrthoDB" id="536948at2759"/>
<accession>A0A6P8PIN7</accession>
<dbReference type="SUPFAM" id="SSF56487">
    <property type="entry name" value="SRCR-like"/>
    <property type="match status" value="3"/>
</dbReference>
<evidence type="ECO:0000256" key="11">
    <source>
        <dbReference type="SAM" id="Phobius"/>
    </source>
</evidence>
<evidence type="ECO:0000256" key="7">
    <source>
        <dbReference type="ARBA" id="ARBA00023157"/>
    </source>
</evidence>
<dbReference type="PRINTS" id="PR00258">
    <property type="entry name" value="SPERACTRCPTR"/>
</dbReference>
<comment type="caution">
    <text evidence="9">Lacks conserved residue(s) required for the propagation of feature annotation.</text>
</comment>
<evidence type="ECO:0000313" key="14">
    <source>
        <dbReference type="RefSeq" id="XP_033775521.1"/>
    </source>
</evidence>
<dbReference type="FunFam" id="3.10.250.10:FF:000002">
    <property type="entry name" value="Scavenger receptor cysteine-rich type 1 protein M130"/>
    <property type="match status" value="1"/>
</dbReference>
<protein>
    <submittedName>
        <fullName evidence="14 15">T-cell differentiation antigen CD6 isoform X1</fullName>
    </submittedName>
</protein>
<comment type="subcellular location">
    <subcellularLocation>
        <location evidence="1">Membrane</location>
        <topology evidence="1">Single-pass membrane protein</topology>
    </subcellularLocation>
</comment>
<dbReference type="Gene3D" id="3.10.250.10">
    <property type="entry name" value="SRCR-like domain"/>
    <property type="match status" value="3"/>
</dbReference>
<evidence type="ECO:0000256" key="8">
    <source>
        <dbReference type="ARBA" id="ARBA00023180"/>
    </source>
</evidence>
<dbReference type="FunFam" id="3.10.250.10:FF:000017">
    <property type="entry name" value="CD6 molecule"/>
    <property type="match status" value="1"/>
</dbReference>
<evidence type="ECO:0000256" key="4">
    <source>
        <dbReference type="ARBA" id="ARBA00022737"/>
    </source>
</evidence>
<feature type="disulfide bond" evidence="9">
    <location>
        <begin position="369"/>
        <end position="379"/>
    </location>
</feature>
<keyword evidence="3" id="KW-0732">Signal</keyword>
<evidence type="ECO:0000256" key="6">
    <source>
        <dbReference type="ARBA" id="ARBA00023136"/>
    </source>
</evidence>
<evidence type="ECO:0000256" key="2">
    <source>
        <dbReference type="ARBA" id="ARBA00022692"/>
    </source>
</evidence>
<evidence type="ECO:0000259" key="12">
    <source>
        <dbReference type="PROSITE" id="PS50287"/>
    </source>
</evidence>
<keyword evidence="13" id="KW-1185">Reference proteome</keyword>
<name>A0A6P8PIN7_GEOSA</name>
<sequence>MEDSELDKEFRLISTPDLTPIDLECLEQLEDSSDGGNTTRIYHSPEKEGPKGEEHCGWPEPTESLMDKQDPFESTEQLEQPAQPLVRLVNGTSRCGGTVQLRHQREWLALCSEFAELMIASLICKELQCGTARSSNATLHGKGTPCPESPRVVTNRTSAFFLSVHCPGSEEGLENCSLARLSSESCPSGKAAIISCTEHRELRLAGGGSRCAGRVEFEKYGNWGTICDDSWDLQDADIVCRQLGCGSALSAPGASSFGKGAGPIYLDEVNCTGNESYIWDCPAEEQHDCGHKEDAGVMCSEHRELRLSGGQDHCAGRAEVFFQGTWATVCDSVWFPEDSDLLCNFLGCGATASMLKFQHKLPGRISFLCKQNLTSPWDCGCYFNNENVCGQSAAVGVICTGSLGLLTTTVTMERTEEMTSRFIHGRTDAPELVKNGTETSKDPTLRSICIILAVLLLGTLLAFAFFVFRRRKKQVAPVLVHHSLQTSNMPSIESNDYRNPASIAAKIEEPALSSAHHLSEDSDYEDYDFSSKPPLALSTFYNSLRYKPIDDHVQQKNTPMAPLQEGYQDADRPDSQSSLSEKVQEQENYYNQPISSPYPAPTCVPSAASPQASRATEDTSSTSSEEEGWYENFRLPQSENLLPISEVPSSGPQVQEDATDCEYDDIDAST</sequence>
<keyword evidence="8" id="KW-0325">Glycoprotein</keyword>
<keyword evidence="5 11" id="KW-1133">Transmembrane helix</keyword>
<dbReference type="GO" id="GO:0016020">
    <property type="term" value="C:membrane"/>
    <property type="evidence" value="ECO:0007669"/>
    <property type="project" value="UniProtKB-SubCell"/>
</dbReference>
<feature type="disulfide bond" evidence="9">
    <location>
        <begin position="166"/>
        <end position="176"/>
    </location>
</feature>
<evidence type="ECO:0000256" key="3">
    <source>
        <dbReference type="ARBA" id="ARBA00022729"/>
    </source>
</evidence>
<gene>
    <name evidence="14 15" type="primary">CD6</name>
</gene>
<keyword evidence="2 11" id="KW-0812">Transmembrane</keyword>
<dbReference type="InterPro" id="IPR001190">
    <property type="entry name" value="SRCR"/>
</dbReference>
<dbReference type="PANTHER" id="PTHR19331:SF477">
    <property type="entry name" value="T-CELL DIFFERENTIATION ANTIGEN CD6"/>
    <property type="match status" value="1"/>
</dbReference>
<organism evidence="13 14">
    <name type="scientific">Geotrypetes seraphini</name>
    <name type="common">Gaboon caecilian</name>
    <name type="synonym">Caecilia seraphini</name>
    <dbReference type="NCBI Taxonomy" id="260995"/>
    <lineage>
        <taxon>Eukaryota</taxon>
        <taxon>Metazoa</taxon>
        <taxon>Chordata</taxon>
        <taxon>Craniata</taxon>
        <taxon>Vertebrata</taxon>
        <taxon>Euteleostomi</taxon>
        <taxon>Amphibia</taxon>
        <taxon>Gymnophiona</taxon>
        <taxon>Geotrypetes</taxon>
    </lineage>
</organism>
<evidence type="ECO:0000256" key="10">
    <source>
        <dbReference type="SAM" id="MobiDB-lite"/>
    </source>
</evidence>